<proteinExistence type="predicted"/>
<reference evidence="2" key="1">
    <citation type="submission" date="2017-09" db="EMBL/GenBank/DDBJ databases">
        <title>Depth-based differentiation of microbial function through sediment-hosted aquifers and enrichment of novel symbionts in the deep terrestrial subsurface.</title>
        <authorList>
            <person name="Probst A.J."/>
            <person name="Ladd B."/>
            <person name="Jarett J.K."/>
            <person name="Geller-Mcgrath D.E."/>
            <person name="Sieber C.M.K."/>
            <person name="Emerson J.B."/>
            <person name="Anantharaman K."/>
            <person name="Thomas B.C."/>
            <person name="Malmstrom R."/>
            <person name="Stieglmeier M."/>
            <person name="Klingl A."/>
            <person name="Woyke T."/>
            <person name="Ryan C.M."/>
            <person name="Banfield J.F."/>
        </authorList>
    </citation>
    <scope>NUCLEOTIDE SEQUENCE [LARGE SCALE GENOMIC DNA]</scope>
</reference>
<dbReference type="AlphaFoldDB" id="A0A2M7TMX3"/>
<evidence type="ECO:0000313" key="2">
    <source>
        <dbReference type="Proteomes" id="UP000228920"/>
    </source>
</evidence>
<comment type="caution">
    <text evidence="1">The sequence shown here is derived from an EMBL/GenBank/DDBJ whole genome shotgun (WGS) entry which is preliminary data.</text>
</comment>
<dbReference type="Proteomes" id="UP000228920">
    <property type="component" value="Unassembled WGS sequence"/>
</dbReference>
<dbReference type="EMBL" id="PFNL01000004">
    <property type="protein sequence ID" value="PIZ48282.1"/>
    <property type="molecule type" value="Genomic_DNA"/>
</dbReference>
<evidence type="ECO:0000313" key="1">
    <source>
        <dbReference type="EMBL" id="PIZ48282.1"/>
    </source>
</evidence>
<protein>
    <submittedName>
        <fullName evidence="1">Uncharacterized protein</fullName>
    </submittedName>
</protein>
<gene>
    <name evidence="1" type="ORF">COY32_00120</name>
</gene>
<sequence length="142" mass="16113">MLVILPHTGDFVTTNRQLDTHYWSRYDTNMQQLSSSDVERMRFFAVKELIKAVKSKKISPDQMPTIAKDILAKTDGANTSEKLTLALSDISEKYNVLLPISELFESYQNEEKAERSAEELSTLLKNDDLDGALALSKNLEKE</sequence>
<organism evidence="1 2">
    <name type="scientific">candidate division WWE3 bacterium CG_4_10_14_0_2_um_filter_41_14</name>
    <dbReference type="NCBI Taxonomy" id="1975072"/>
    <lineage>
        <taxon>Bacteria</taxon>
        <taxon>Katanobacteria</taxon>
    </lineage>
</organism>
<name>A0A2M7TMX3_UNCKA</name>
<accession>A0A2M7TMX3</accession>